<dbReference type="Proteomes" id="UP000494274">
    <property type="component" value="Unassembled WGS sequence"/>
</dbReference>
<dbReference type="PRINTS" id="PR00111">
    <property type="entry name" value="ABHYDROLASE"/>
</dbReference>
<organism evidence="2 3">
    <name type="scientific">Burkholderia lata (strain ATCC 17760 / DSM 23089 / LMG 22485 / NCIMB 9086 / R18194 / 383)</name>
    <dbReference type="NCBI Taxonomy" id="482957"/>
    <lineage>
        <taxon>Bacteria</taxon>
        <taxon>Pseudomonadati</taxon>
        <taxon>Pseudomonadota</taxon>
        <taxon>Betaproteobacteria</taxon>
        <taxon>Burkholderiales</taxon>
        <taxon>Burkholderiaceae</taxon>
        <taxon>Burkholderia</taxon>
        <taxon>Burkholderia cepacia complex</taxon>
    </lineage>
</organism>
<dbReference type="Pfam" id="PF00561">
    <property type="entry name" value="Abhydrolase_1"/>
    <property type="match status" value="1"/>
</dbReference>
<sequence>MLALDFAPPAGGAELALSDLEDQVKAVIEQVLPGRPVTLVGYSLGAVVAAGIASTRPDLVRNLVLIAGWLKTDGQQLIRNKVWRDLYQSGSRAIADFTVFCAFSRSFSSFISPDRLRAITEMIQPGPFDAQQMELNQKVDLSSQVGRIRANTLIIGCSHDQMVPIEHSKLLFGAIANARFVEISSGHGVVFERPGQLSQVVDQFNEDPERYPAGTIMPADHP</sequence>
<gene>
    <name evidence="2" type="ORF">BLA18112_00418</name>
</gene>
<feature type="domain" description="AB hydrolase-1" evidence="1">
    <location>
        <begin position="16"/>
        <end position="194"/>
    </location>
</feature>
<dbReference type="InterPro" id="IPR029058">
    <property type="entry name" value="AB_hydrolase_fold"/>
</dbReference>
<dbReference type="PANTHER" id="PTHR43798:SF33">
    <property type="entry name" value="HYDROLASE, PUTATIVE (AFU_ORTHOLOGUE AFUA_2G14860)-RELATED"/>
    <property type="match status" value="1"/>
</dbReference>
<dbReference type="InterPro" id="IPR000073">
    <property type="entry name" value="AB_hydrolase_1"/>
</dbReference>
<keyword evidence="2" id="KW-0378">Hydrolase</keyword>
<dbReference type="PANTHER" id="PTHR43798">
    <property type="entry name" value="MONOACYLGLYCEROL LIPASE"/>
    <property type="match status" value="1"/>
</dbReference>
<name>A0A6P2TH60_BURL3</name>
<reference evidence="2 3" key="1">
    <citation type="submission" date="2019-09" db="EMBL/GenBank/DDBJ databases">
        <authorList>
            <person name="Depoorter E."/>
        </authorList>
    </citation>
    <scope>NUCLEOTIDE SEQUENCE [LARGE SCALE GENOMIC DNA]</scope>
    <source>
        <strain evidence="2">R-18112</strain>
    </source>
</reference>
<evidence type="ECO:0000259" key="1">
    <source>
        <dbReference type="Pfam" id="PF00561"/>
    </source>
</evidence>
<dbReference type="SUPFAM" id="SSF53474">
    <property type="entry name" value="alpha/beta-Hydrolases"/>
    <property type="match status" value="1"/>
</dbReference>
<protein>
    <submittedName>
        <fullName evidence="2">Alpha/beta hydrolase</fullName>
    </submittedName>
</protein>
<dbReference type="GO" id="GO:0016787">
    <property type="term" value="F:hydrolase activity"/>
    <property type="evidence" value="ECO:0007669"/>
    <property type="project" value="UniProtKB-KW"/>
</dbReference>
<dbReference type="Gene3D" id="3.40.50.1820">
    <property type="entry name" value="alpha/beta hydrolase"/>
    <property type="match status" value="1"/>
</dbReference>
<accession>A0A6P2TH60</accession>
<evidence type="ECO:0000313" key="3">
    <source>
        <dbReference type="Proteomes" id="UP000494274"/>
    </source>
</evidence>
<dbReference type="EMBL" id="CABVQI010000001">
    <property type="protein sequence ID" value="VWC56780.1"/>
    <property type="molecule type" value="Genomic_DNA"/>
</dbReference>
<evidence type="ECO:0000313" key="2">
    <source>
        <dbReference type="EMBL" id="VWC56780.1"/>
    </source>
</evidence>
<dbReference type="AlphaFoldDB" id="A0A6P2TH60"/>
<proteinExistence type="predicted"/>
<dbReference type="GO" id="GO:0016020">
    <property type="term" value="C:membrane"/>
    <property type="evidence" value="ECO:0007669"/>
    <property type="project" value="TreeGrafter"/>
</dbReference>
<dbReference type="InterPro" id="IPR050266">
    <property type="entry name" value="AB_hydrolase_sf"/>
</dbReference>